<comment type="function">
    <text evidence="4">Catalyzes the NADPH-dependent reduction of ketopantoate into pantoic acid.</text>
</comment>
<feature type="compositionally biased region" description="Basic and acidic residues" evidence="5">
    <location>
        <begin position="237"/>
        <end position="246"/>
    </location>
</feature>
<keyword evidence="9" id="KW-1185">Reference proteome</keyword>
<reference evidence="8 9" key="1">
    <citation type="submission" date="2020-03" db="EMBL/GenBank/DDBJ databases">
        <title>Whole genome shotgun sequence of Phytohabitans rumicis NBRC 108638.</title>
        <authorList>
            <person name="Komaki H."/>
            <person name="Tamura T."/>
        </authorList>
    </citation>
    <scope>NUCLEOTIDE SEQUENCE [LARGE SCALE GENOMIC DNA]</scope>
    <source>
        <strain evidence="8 9">NBRC 108638</strain>
    </source>
</reference>
<dbReference type="GO" id="GO:0015940">
    <property type="term" value="P:pantothenate biosynthetic process"/>
    <property type="evidence" value="ECO:0007669"/>
    <property type="project" value="UniProtKB-UniPathway"/>
</dbReference>
<evidence type="ECO:0000259" key="6">
    <source>
        <dbReference type="Pfam" id="PF02558"/>
    </source>
</evidence>
<reference evidence="8 9" key="2">
    <citation type="submission" date="2020-03" db="EMBL/GenBank/DDBJ databases">
        <authorList>
            <person name="Ichikawa N."/>
            <person name="Kimura A."/>
            <person name="Kitahashi Y."/>
            <person name="Uohara A."/>
        </authorList>
    </citation>
    <scope>NUCLEOTIDE SEQUENCE [LARGE SCALE GENOMIC DNA]</scope>
    <source>
        <strain evidence="8 9">NBRC 108638</strain>
    </source>
</reference>
<evidence type="ECO:0000256" key="1">
    <source>
        <dbReference type="ARBA" id="ARBA00007870"/>
    </source>
</evidence>
<accession>A0A6V8KWB5</accession>
<dbReference type="PANTHER" id="PTHR21708">
    <property type="entry name" value="PROBABLE 2-DEHYDROPANTOATE 2-REDUCTASE"/>
    <property type="match status" value="1"/>
</dbReference>
<dbReference type="InterPro" id="IPR013328">
    <property type="entry name" value="6PGD_dom2"/>
</dbReference>
<feature type="domain" description="Ketopantoate reductase C-terminal" evidence="7">
    <location>
        <begin position="179"/>
        <end position="297"/>
    </location>
</feature>
<evidence type="ECO:0000313" key="8">
    <source>
        <dbReference type="EMBL" id="GFJ86599.1"/>
    </source>
</evidence>
<proteinExistence type="inferred from homology"/>
<keyword evidence="4" id="KW-0566">Pantothenate biosynthesis</keyword>
<sequence length="320" mass="33510">MRFVVYGAGAVGGTLAGLLADAGYEVRLVARGAHLAVIRRDGLRVLSPAGSRTYRLPATDAPGDLDWRPGDVVLLGVKGAQTSAAVRALAACADSGTPVVCVQNGVANERTALRRFADVYGVCVMFPATHVTPGVVVAHCAPVPGILDIGRYPHGVDGTAEAIAEAFRAATFHSVLRPDVMRWKYRKLLTNLSNAVEAVCGRLPAGAEVVARLRAEGEAVLRAAGIAFASESEDAERRGDILRRQPVEGQSRDGSSSWQSLARGTGSVETDYLNGEIVLLGRLHGVPTPVNAHAQRVANAHARAGARPGTRSLAEFMAGV</sequence>
<dbReference type="InterPro" id="IPR003710">
    <property type="entry name" value="ApbA"/>
</dbReference>
<evidence type="ECO:0000313" key="9">
    <source>
        <dbReference type="Proteomes" id="UP000482960"/>
    </source>
</evidence>
<evidence type="ECO:0000256" key="3">
    <source>
        <dbReference type="ARBA" id="ARBA00023002"/>
    </source>
</evidence>
<name>A0A6V8KWB5_9ACTN</name>
<evidence type="ECO:0000256" key="5">
    <source>
        <dbReference type="SAM" id="MobiDB-lite"/>
    </source>
</evidence>
<comment type="catalytic activity">
    <reaction evidence="4">
        <text>(R)-pantoate + NADP(+) = 2-dehydropantoate + NADPH + H(+)</text>
        <dbReference type="Rhea" id="RHEA:16233"/>
        <dbReference type="ChEBI" id="CHEBI:11561"/>
        <dbReference type="ChEBI" id="CHEBI:15378"/>
        <dbReference type="ChEBI" id="CHEBI:15980"/>
        <dbReference type="ChEBI" id="CHEBI:57783"/>
        <dbReference type="ChEBI" id="CHEBI:58349"/>
        <dbReference type="EC" id="1.1.1.169"/>
    </reaction>
</comment>
<keyword evidence="2 4" id="KW-0521">NADP</keyword>
<dbReference type="InterPro" id="IPR013752">
    <property type="entry name" value="KPA_reductase"/>
</dbReference>
<dbReference type="PANTHER" id="PTHR21708:SF26">
    <property type="entry name" value="2-DEHYDROPANTOATE 2-REDUCTASE"/>
    <property type="match status" value="1"/>
</dbReference>
<feature type="compositionally biased region" description="Polar residues" evidence="5">
    <location>
        <begin position="252"/>
        <end position="262"/>
    </location>
</feature>
<evidence type="ECO:0000259" key="7">
    <source>
        <dbReference type="Pfam" id="PF08546"/>
    </source>
</evidence>
<dbReference type="InterPro" id="IPR036291">
    <property type="entry name" value="NAD(P)-bd_dom_sf"/>
</dbReference>
<evidence type="ECO:0000256" key="4">
    <source>
        <dbReference type="RuleBase" id="RU362068"/>
    </source>
</evidence>
<dbReference type="AlphaFoldDB" id="A0A6V8KWB5"/>
<gene>
    <name evidence="8" type="ORF">Prum_002410</name>
</gene>
<organism evidence="8 9">
    <name type="scientific">Phytohabitans rumicis</name>
    <dbReference type="NCBI Taxonomy" id="1076125"/>
    <lineage>
        <taxon>Bacteria</taxon>
        <taxon>Bacillati</taxon>
        <taxon>Actinomycetota</taxon>
        <taxon>Actinomycetes</taxon>
        <taxon>Micromonosporales</taxon>
        <taxon>Micromonosporaceae</taxon>
    </lineage>
</organism>
<dbReference type="SUPFAM" id="SSF48179">
    <property type="entry name" value="6-phosphogluconate dehydrogenase C-terminal domain-like"/>
    <property type="match status" value="1"/>
</dbReference>
<comment type="caution">
    <text evidence="8">The sequence shown here is derived from an EMBL/GenBank/DDBJ whole genome shotgun (WGS) entry which is preliminary data.</text>
</comment>
<dbReference type="Proteomes" id="UP000482960">
    <property type="component" value="Unassembled WGS sequence"/>
</dbReference>
<dbReference type="InterPro" id="IPR008927">
    <property type="entry name" value="6-PGluconate_DH-like_C_sf"/>
</dbReference>
<evidence type="ECO:0000256" key="2">
    <source>
        <dbReference type="ARBA" id="ARBA00022857"/>
    </source>
</evidence>
<dbReference type="GO" id="GO:0005737">
    <property type="term" value="C:cytoplasm"/>
    <property type="evidence" value="ECO:0007669"/>
    <property type="project" value="TreeGrafter"/>
</dbReference>
<feature type="region of interest" description="Disordered" evidence="5">
    <location>
        <begin position="237"/>
        <end position="262"/>
    </location>
</feature>
<dbReference type="UniPathway" id="UPA00028">
    <property type="reaction ID" value="UER00004"/>
</dbReference>
<dbReference type="SUPFAM" id="SSF51735">
    <property type="entry name" value="NAD(P)-binding Rossmann-fold domains"/>
    <property type="match status" value="1"/>
</dbReference>
<dbReference type="Pfam" id="PF08546">
    <property type="entry name" value="ApbA_C"/>
    <property type="match status" value="1"/>
</dbReference>
<dbReference type="Gene3D" id="3.40.50.720">
    <property type="entry name" value="NAD(P)-binding Rossmann-like Domain"/>
    <property type="match status" value="1"/>
</dbReference>
<dbReference type="GO" id="GO:0008677">
    <property type="term" value="F:2-dehydropantoate 2-reductase activity"/>
    <property type="evidence" value="ECO:0007669"/>
    <property type="project" value="UniProtKB-EC"/>
</dbReference>
<comment type="similarity">
    <text evidence="1 4">Belongs to the ketopantoate reductase family.</text>
</comment>
<keyword evidence="3 4" id="KW-0560">Oxidoreductase</keyword>
<dbReference type="Pfam" id="PF02558">
    <property type="entry name" value="ApbA"/>
    <property type="match status" value="1"/>
</dbReference>
<dbReference type="Gene3D" id="1.10.1040.10">
    <property type="entry name" value="N-(1-d-carboxylethyl)-l-norvaline Dehydrogenase, domain 2"/>
    <property type="match status" value="1"/>
</dbReference>
<dbReference type="EMBL" id="BLPG01000001">
    <property type="protein sequence ID" value="GFJ86599.1"/>
    <property type="molecule type" value="Genomic_DNA"/>
</dbReference>
<dbReference type="NCBIfam" id="TIGR00745">
    <property type="entry name" value="apbA_panE"/>
    <property type="match status" value="1"/>
</dbReference>
<dbReference type="EC" id="1.1.1.169" evidence="4"/>
<dbReference type="InterPro" id="IPR013332">
    <property type="entry name" value="KPR_N"/>
</dbReference>
<feature type="domain" description="Ketopantoate reductase N-terminal" evidence="6">
    <location>
        <begin position="4"/>
        <end position="151"/>
    </location>
</feature>
<dbReference type="InterPro" id="IPR051402">
    <property type="entry name" value="KPR-Related"/>
</dbReference>
<comment type="pathway">
    <text evidence="4">Cofactor biosynthesis; (R)-pantothenate biosynthesis; (R)-pantoate from 3-methyl-2-oxobutanoate: step 2/2.</text>
</comment>
<dbReference type="RefSeq" id="WP_173073173.1">
    <property type="nucleotide sequence ID" value="NZ_BAABJB010000030.1"/>
</dbReference>
<protein>
    <recommendedName>
        <fullName evidence="4">2-dehydropantoate 2-reductase</fullName>
        <ecNumber evidence="4">1.1.1.169</ecNumber>
    </recommendedName>
    <alternativeName>
        <fullName evidence="4">Ketopantoate reductase</fullName>
    </alternativeName>
</protein>